<feature type="domain" description="F-box" evidence="1">
    <location>
        <begin position="26"/>
        <end position="64"/>
    </location>
</feature>
<dbReference type="PANTHER" id="PTHR31293:SF12">
    <property type="entry name" value="RNI-LIKE SUPERFAMILY PROTEIN"/>
    <property type="match status" value="1"/>
</dbReference>
<gene>
    <name evidence="2" type="ORF">HHK36_023717</name>
</gene>
<dbReference type="SUPFAM" id="SSF81383">
    <property type="entry name" value="F-box domain"/>
    <property type="match status" value="1"/>
</dbReference>
<protein>
    <recommendedName>
        <fullName evidence="1">F-box domain-containing protein</fullName>
    </recommendedName>
</protein>
<dbReference type="Pfam" id="PF00646">
    <property type="entry name" value="F-box"/>
    <property type="match status" value="1"/>
</dbReference>
<dbReference type="InterPro" id="IPR036047">
    <property type="entry name" value="F-box-like_dom_sf"/>
</dbReference>
<keyword evidence="3" id="KW-1185">Reference proteome</keyword>
<evidence type="ECO:0000259" key="1">
    <source>
        <dbReference type="Pfam" id="PF00646"/>
    </source>
</evidence>
<accession>A0A835D861</accession>
<reference evidence="2 3" key="1">
    <citation type="submission" date="2020-04" db="EMBL/GenBank/DDBJ databases">
        <title>Plant Genome Project.</title>
        <authorList>
            <person name="Zhang R.-G."/>
        </authorList>
    </citation>
    <scope>NUCLEOTIDE SEQUENCE [LARGE SCALE GENOMIC DNA]</scope>
    <source>
        <strain evidence="2">YNK0</strain>
        <tissue evidence="2">Leaf</tissue>
    </source>
</reference>
<comment type="caution">
    <text evidence="2">The sequence shown here is derived from an EMBL/GenBank/DDBJ whole genome shotgun (WGS) entry which is preliminary data.</text>
</comment>
<evidence type="ECO:0000313" key="2">
    <source>
        <dbReference type="EMBL" id="KAF8391412.1"/>
    </source>
</evidence>
<name>A0A835D861_TETSI</name>
<dbReference type="InterPro" id="IPR053781">
    <property type="entry name" value="F-box_AtFBL13-like"/>
</dbReference>
<dbReference type="InterPro" id="IPR001810">
    <property type="entry name" value="F-box_dom"/>
</dbReference>
<sequence>MEEIADSSHESTTRPKRPRTCSVDRISGFPDFVLLQILSLLEMKEAVKTGVLSKRWEHLWASVSDFDFINSYVKADSYVNFVNRTLVLYEGSKIRKFRVDFSCRDRLASHLDSWIRFAGRRKVEELDLYLFDCNMQGSVNMGAENLAFSNVSMQVFNTEYLPRQMGPPRKFHELNDFDGENYWKSWKPLFRCLLHNLKTVKIVGFVGGHLAMDLVQFLLKVFNGLREDGDL</sequence>
<proteinExistence type="predicted"/>
<dbReference type="CDD" id="cd22160">
    <property type="entry name" value="F-box_AtFBL13-like"/>
    <property type="match status" value="1"/>
</dbReference>
<dbReference type="InterPro" id="IPR055294">
    <property type="entry name" value="FBL60-like"/>
</dbReference>
<dbReference type="EMBL" id="JABCRI010000017">
    <property type="protein sequence ID" value="KAF8391412.1"/>
    <property type="molecule type" value="Genomic_DNA"/>
</dbReference>
<dbReference type="PANTHER" id="PTHR31293">
    <property type="entry name" value="RNI-LIKE SUPERFAMILY PROTEIN"/>
    <property type="match status" value="1"/>
</dbReference>
<dbReference type="Proteomes" id="UP000655225">
    <property type="component" value="Unassembled WGS sequence"/>
</dbReference>
<evidence type="ECO:0000313" key="3">
    <source>
        <dbReference type="Proteomes" id="UP000655225"/>
    </source>
</evidence>
<organism evidence="2 3">
    <name type="scientific">Tetracentron sinense</name>
    <name type="common">Spur-leaf</name>
    <dbReference type="NCBI Taxonomy" id="13715"/>
    <lineage>
        <taxon>Eukaryota</taxon>
        <taxon>Viridiplantae</taxon>
        <taxon>Streptophyta</taxon>
        <taxon>Embryophyta</taxon>
        <taxon>Tracheophyta</taxon>
        <taxon>Spermatophyta</taxon>
        <taxon>Magnoliopsida</taxon>
        <taxon>Trochodendrales</taxon>
        <taxon>Trochodendraceae</taxon>
        <taxon>Tetracentron</taxon>
    </lineage>
</organism>
<dbReference type="AlphaFoldDB" id="A0A835D861"/>
<dbReference type="OrthoDB" id="612216at2759"/>